<proteinExistence type="predicted"/>
<name>A0A699X4L7_TANCI</name>
<accession>A0A699X4L7</accession>
<feature type="non-terminal residue" evidence="1">
    <location>
        <position position="1"/>
    </location>
</feature>
<sequence length="88" mass="9984">ACKTFLGPRFALMRDEFQCQPIVIKARVERVMVNFGGFDAACQVYATMLALRGFDDLQVDFVAGLHNPEWAAMSELAKTHPNWRLHTL</sequence>
<reference evidence="1" key="1">
    <citation type="journal article" date="2019" name="Sci. Rep.">
        <title>Draft genome of Tanacetum cinerariifolium, the natural source of mosquito coil.</title>
        <authorList>
            <person name="Yamashiro T."/>
            <person name="Shiraishi A."/>
            <person name="Satake H."/>
            <person name="Nakayama K."/>
        </authorList>
    </citation>
    <scope>NUCLEOTIDE SEQUENCE</scope>
</reference>
<comment type="caution">
    <text evidence="1">The sequence shown here is derived from an EMBL/GenBank/DDBJ whole genome shotgun (WGS) entry which is preliminary data.</text>
</comment>
<evidence type="ECO:0000313" key="1">
    <source>
        <dbReference type="EMBL" id="GFD54715.1"/>
    </source>
</evidence>
<dbReference type="Gene3D" id="3.40.50.2000">
    <property type="entry name" value="Glycogen Phosphorylase B"/>
    <property type="match status" value="1"/>
</dbReference>
<dbReference type="EMBL" id="BKCJ011809284">
    <property type="protein sequence ID" value="GFD54715.1"/>
    <property type="molecule type" value="Genomic_DNA"/>
</dbReference>
<feature type="non-terminal residue" evidence="1">
    <location>
        <position position="88"/>
    </location>
</feature>
<protein>
    <submittedName>
        <fullName evidence="1">Uncharacterized protein</fullName>
    </submittedName>
</protein>
<gene>
    <name evidence="1" type="ORF">Tci_926684</name>
</gene>
<organism evidence="1">
    <name type="scientific">Tanacetum cinerariifolium</name>
    <name type="common">Dalmatian daisy</name>
    <name type="synonym">Chrysanthemum cinerariifolium</name>
    <dbReference type="NCBI Taxonomy" id="118510"/>
    <lineage>
        <taxon>Eukaryota</taxon>
        <taxon>Viridiplantae</taxon>
        <taxon>Streptophyta</taxon>
        <taxon>Embryophyta</taxon>
        <taxon>Tracheophyta</taxon>
        <taxon>Spermatophyta</taxon>
        <taxon>Magnoliopsida</taxon>
        <taxon>eudicotyledons</taxon>
        <taxon>Gunneridae</taxon>
        <taxon>Pentapetalae</taxon>
        <taxon>asterids</taxon>
        <taxon>campanulids</taxon>
        <taxon>Asterales</taxon>
        <taxon>Asteraceae</taxon>
        <taxon>Asteroideae</taxon>
        <taxon>Anthemideae</taxon>
        <taxon>Anthemidinae</taxon>
        <taxon>Tanacetum</taxon>
    </lineage>
</organism>
<dbReference type="AlphaFoldDB" id="A0A699X4L7"/>